<feature type="transmembrane region" description="Helical" evidence="1">
    <location>
        <begin position="12"/>
        <end position="34"/>
    </location>
</feature>
<evidence type="ECO:0000259" key="2">
    <source>
        <dbReference type="Pfam" id="PF10081"/>
    </source>
</evidence>
<feature type="transmembrane region" description="Helical" evidence="1">
    <location>
        <begin position="119"/>
        <end position="140"/>
    </location>
</feature>
<feature type="transmembrane region" description="Helical" evidence="1">
    <location>
        <begin position="161"/>
        <end position="185"/>
    </location>
</feature>
<keyword evidence="1" id="KW-1133">Transmembrane helix</keyword>
<evidence type="ECO:0008006" key="6">
    <source>
        <dbReference type="Google" id="ProtNLM"/>
    </source>
</evidence>
<dbReference type="PIRSF" id="PIRSF007542">
    <property type="entry name" value="UCP007542"/>
    <property type="match status" value="1"/>
</dbReference>
<gene>
    <name evidence="4" type="ORF">E6C48_16675</name>
</gene>
<evidence type="ECO:0000259" key="3">
    <source>
        <dbReference type="Pfam" id="PF15420"/>
    </source>
</evidence>
<organism evidence="4 5">
    <name type="scientific">Ollibium composti</name>
    <dbReference type="NCBI Taxonomy" id="2675109"/>
    <lineage>
        <taxon>Bacteria</taxon>
        <taxon>Pseudomonadati</taxon>
        <taxon>Pseudomonadota</taxon>
        <taxon>Alphaproteobacteria</taxon>
        <taxon>Hyphomicrobiales</taxon>
        <taxon>Phyllobacteriaceae</taxon>
        <taxon>Ollibium</taxon>
    </lineage>
</organism>
<dbReference type="Proteomes" id="UP000306441">
    <property type="component" value="Unassembled WGS sequence"/>
</dbReference>
<keyword evidence="1" id="KW-0472">Membrane</keyword>
<dbReference type="Pfam" id="PF15420">
    <property type="entry name" value="Abhydrolase_9_N"/>
    <property type="match status" value="1"/>
</dbReference>
<evidence type="ECO:0000313" key="5">
    <source>
        <dbReference type="Proteomes" id="UP000306441"/>
    </source>
</evidence>
<proteinExistence type="predicted"/>
<feature type="transmembrane region" description="Helical" evidence="1">
    <location>
        <begin position="46"/>
        <end position="66"/>
    </location>
</feature>
<name>A0ABY2Q3P0_9HYPH</name>
<keyword evidence="5" id="KW-1185">Reference proteome</keyword>
<dbReference type="EMBL" id="SSNY01000010">
    <property type="protein sequence ID" value="THF55712.1"/>
    <property type="molecule type" value="Genomic_DNA"/>
</dbReference>
<evidence type="ECO:0000313" key="4">
    <source>
        <dbReference type="EMBL" id="THF55712.1"/>
    </source>
</evidence>
<dbReference type="Pfam" id="PF10081">
    <property type="entry name" value="Abhydrolase_9"/>
    <property type="match status" value="1"/>
</dbReference>
<dbReference type="InterPro" id="IPR027788">
    <property type="entry name" value="Alpha/beta-hydrolase_N_dom"/>
</dbReference>
<feature type="domain" description="Alpha/beta-hydrolase catalytic" evidence="2">
    <location>
        <begin position="253"/>
        <end position="540"/>
    </location>
</feature>
<reference evidence="4 5" key="1">
    <citation type="submission" date="2019-04" db="EMBL/GenBank/DDBJ databases">
        <title>Mesorhizobium composti sp. nov., isolated from compost.</title>
        <authorList>
            <person name="Lin S.-Y."/>
            <person name="Hameed A."/>
            <person name="Hsieh Y.-T."/>
            <person name="Young C.-C."/>
        </authorList>
    </citation>
    <scope>NUCLEOTIDE SEQUENCE [LARGE SCALE GENOMIC DNA]</scope>
    <source>
        <strain evidence="4 5">CC-YTH430</strain>
    </source>
</reference>
<feature type="domain" description="Alpha/beta-hydrolase N-terminal" evidence="3">
    <location>
        <begin position="29"/>
        <end position="236"/>
    </location>
</feature>
<dbReference type="InterPro" id="IPR012037">
    <property type="entry name" value="Alpha/beta-hydrolase_fam"/>
</dbReference>
<comment type="caution">
    <text evidence="4">The sequence shown here is derived from an EMBL/GenBank/DDBJ whole genome shotgun (WGS) entry which is preliminary data.</text>
</comment>
<feature type="transmembrane region" description="Helical" evidence="1">
    <location>
        <begin position="78"/>
        <end position="99"/>
    </location>
</feature>
<dbReference type="RefSeq" id="WP_136359268.1">
    <property type="nucleotide sequence ID" value="NZ_SSNY01000010.1"/>
</dbReference>
<sequence>MTRDWIERFWRTLSLAGLLAGTLFFAASLTPSLIPRDFTVQGVLSGIAFSAGYGIGVFGQWLWTWLELPLPQARGARIAKQVAAAACAAIALAFLWQASAWQNSIRSLMGMEPVDSVRPFQVGLIALVVFVVLLGLARLFRLTGRMTSRRLRPFVPRRIAAVVGSAVAAILFVGVANGVLLRYALHVADSSYRAMDELIEDGTNPPTDPQKTGSAASLLTWEGLGRAGRDFISSRPSAQDISGFLGRDAQEPIRVYVGLGSAETPAERARLALEELKRVGAFEKSTLVIITPTGTGWVDPAAADTLDYLEGGDVASVAIQYSYLASWLSLLVEPGYGSDASRALFHEVYDYWTTLPKDHRPRLYLYGLSLGAMNSELSNELFEVLGDPYQGALWAGPPFASRIWRSITERRNAGTPFWLPRFRDGSYVRFTSQKNVLDIPGAQWGPLRVVYLQYASDSVTFFDPYSFYRAPEWMTRPRGPDVSDQLRWYPIVSFLQSLVDLAFATTTPMGHGHVYAPEHYIDAWVAVMGLQWTPQDIARLKAHFAGK</sequence>
<accession>A0ABY2Q3P0</accession>
<protein>
    <recommendedName>
        <fullName evidence="6">Alpha/beta-hydrolase family protein</fullName>
    </recommendedName>
</protein>
<keyword evidence="1" id="KW-0812">Transmembrane</keyword>
<evidence type="ECO:0000256" key="1">
    <source>
        <dbReference type="SAM" id="Phobius"/>
    </source>
</evidence>
<dbReference type="InterPro" id="IPR027787">
    <property type="entry name" value="Alpha/beta-hydrolase_catalytic"/>
</dbReference>